<dbReference type="GO" id="GO:0071164">
    <property type="term" value="F:RNA cap trimethylguanosine synthase activity"/>
    <property type="evidence" value="ECO:0007669"/>
    <property type="project" value="TreeGrafter"/>
</dbReference>
<dbReference type="AlphaFoldDB" id="A0AAD5WV91"/>
<evidence type="ECO:0000256" key="6">
    <source>
        <dbReference type="ARBA" id="ARBA00049075"/>
    </source>
</evidence>
<comment type="catalytic activity">
    <reaction evidence="4">
        <text>a 5'-end (N(7)-methyl 5'-triphosphoguanosine)-ribonucleoside in snoRNA + S-adenosyl-L-methionine = a 5'-end (N(2),N(7)-dimethyl 5'-triphosphoguanosine)-ribonucleoside in snoRNA + S-adenosyl-L-homocysteine + H(+)</text>
        <dbReference type="Rhea" id="RHEA:78475"/>
        <dbReference type="Rhea" id="RHEA-COMP:19086"/>
        <dbReference type="Rhea" id="RHEA-COMP:19088"/>
        <dbReference type="ChEBI" id="CHEBI:15378"/>
        <dbReference type="ChEBI" id="CHEBI:57856"/>
        <dbReference type="ChEBI" id="CHEBI:59789"/>
        <dbReference type="ChEBI" id="CHEBI:156461"/>
        <dbReference type="ChEBI" id="CHEBI:172880"/>
    </reaction>
    <physiologicalReaction direction="left-to-right" evidence="4">
        <dbReference type="Rhea" id="RHEA:78476"/>
    </physiologicalReaction>
</comment>
<protein>
    <recommendedName>
        <fullName evidence="1">Trimethylguanosine synthase</fullName>
    </recommendedName>
    <alternativeName>
        <fullName evidence="7">Cap-specific guanine-N(2) methyltransferase</fullName>
    </alternativeName>
</protein>
<comment type="similarity">
    <text evidence="2">Belongs to the methyltransferase superfamily. Trimethylguanosine synthase family.</text>
</comment>
<reference evidence="8" key="1">
    <citation type="submission" date="2022-07" db="EMBL/GenBank/DDBJ databases">
        <title>Draft genome sequence of Zalerion maritima ATCC 34329, a (micro)plastics degrading marine fungus.</title>
        <authorList>
            <person name="Paco A."/>
            <person name="Goncalves M.F.M."/>
            <person name="Rocha-Santos T.A.P."/>
            <person name="Alves A."/>
        </authorList>
    </citation>
    <scope>NUCLEOTIDE SEQUENCE</scope>
    <source>
        <strain evidence="8">ATCC 34329</strain>
    </source>
</reference>
<dbReference type="GO" id="GO:0005634">
    <property type="term" value="C:nucleus"/>
    <property type="evidence" value="ECO:0007669"/>
    <property type="project" value="TreeGrafter"/>
</dbReference>
<dbReference type="PANTHER" id="PTHR14741:SF32">
    <property type="entry name" value="TRIMETHYLGUANOSINE SYNTHASE"/>
    <property type="match status" value="1"/>
</dbReference>
<comment type="catalytic activity">
    <reaction evidence="5">
        <text>a 5'-end (N(2),N(7)-dimethyl 5'-triphosphoguanosine)-ribonucleoside in snRNA + S-adenosyl-L-methionine = a 5'-end (N(2),N(2),N(7)-trimethyl 5'-triphosphoguanosine)-ribonucleoside in snRNA + S-adenosyl-L-homocysteine + H(+)</text>
        <dbReference type="Rhea" id="RHEA:78479"/>
        <dbReference type="Rhea" id="RHEA-COMP:19087"/>
        <dbReference type="Rhea" id="RHEA-COMP:19089"/>
        <dbReference type="ChEBI" id="CHEBI:15378"/>
        <dbReference type="ChEBI" id="CHEBI:57856"/>
        <dbReference type="ChEBI" id="CHEBI:59789"/>
        <dbReference type="ChEBI" id="CHEBI:167623"/>
        <dbReference type="ChEBI" id="CHEBI:172880"/>
    </reaction>
    <physiologicalReaction direction="left-to-right" evidence="5">
        <dbReference type="Rhea" id="RHEA:78480"/>
    </physiologicalReaction>
</comment>
<gene>
    <name evidence="8" type="ORF">MKZ38_003114</name>
</gene>
<comment type="caution">
    <text evidence="8">The sequence shown here is derived from an EMBL/GenBank/DDBJ whole genome shotgun (WGS) entry which is preliminary data.</text>
</comment>
<accession>A0AAD5WV91</accession>
<dbReference type="EMBL" id="JAKWBI020000019">
    <property type="protein sequence ID" value="KAJ2906077.1"/>
    <property type="molecule type" value="Genomic_DNA"/>
</dbReference>
<dbReference type="CDD" id="cd02440">
    <property type="entry name" value="AdoMet_MTases"/>
    <property type="match status" value="1"/>
</dbReference>
<evidence type="ECO:0000256" key="3">
    <source>
        <dbReference type="ARBA" id="ARBA00047418"/>
    </source>
</evidence>
<evidence type="ECO:0000313" key="8">
    <source>
        <dbReference type="EMBL" id="KAJ2906077.1"/>
    </source>
</evidence>
<comment type="catalytic activity">
    <reaction evidence="3">
        <text>a 5'-end (N(2),N(7)-dimethyl 5'-triphosphoguanosine)-ribonucleoside in snoRNA + S-adenosyl-L-methionine = a 5'-end (N(2),N(2),N(7)-trimethyl 5'-triphosphoguanosine)-ribonucleoside in snoRNA + S-adenosyl-L-homocysteine + H(+)</text>
        <dbReference type="Rhea" id="RHEA:78507"/>
        <dbReference type="Rhea" id="RHEA-COMP:19088"/>
        <dbReference type="Rhea" id="RHEA-COMP:19090"/>
        <dbReference type="ChEBI" id="CHEBI:15378"/>
        <dbReference type="ChEBI" id="CHEBI:57856"/>
        <dbReference type="ChEBI" id="CHEBI:59789"/>
        <dbReference type="ChEBI" id="CHEBI:167623"/>
        <dbReference type="ChEBI" id="CHEBI:172880"/>
    </reaction>
    <physiologicalReaction direction="left-to-right" evidence="3">
        <dbReference type="Rhea" id="RHEA:78508"/>
    </physiologicalReaction>
</comment>
<keyword evidence="9" id="KW-1185">Reference proteome</keyword>
<dbReference type="InterPro" id="IPR019012">
    <property type="entry name" value="RNA_cap_Gua-N2-MeTrfase"/>
</dbReference>
<sequence>MPKRIFKPAPNLPLTGLCKHYERKGQVPWNIQKYWSQRYSIFEHYDHGIYMTDDAWFGVTPEPIATQIAHSPHMPSRPVIIDMFAGAGGNAIAFAMSGRWERVVAVEKDAATLACAQRNARVYEVEGWIEFVLGDSFELLEALRRRGRRKEMRASAAAAAAAAAEGEGDSTVLCDGDDGEIHPSLQIDLSSGEAVVFASPPWGGPGYVSDEVFDLETMEPYNLQTLREACKGLFHALYLPRTSDLRQVAGLLPEDGERDQEKDGEVDRKGGKKMIQVVQYCMEGASKAMVAYVPASGEVL</sequence>
<dbReference type="Gene3D" id="3.40.50.150">
    <property type="entry name" value="Vaccinia Virus protein VP39"/>
    <property type="match status" value="1"/>
</dbReference>
<dbReference type="PANTHER" id="PTHR14741">
    <property type="entry name" value="S-ADENOSYLMETHIONINE-DEPENDENT METHYLTRANSFERASE RELATED"/>
    <property type="match status" value="1"/>
</dbReference>
<dbReference type="Pfam" id="PF09445">
    <property type="entry name" value="Methyltransf_15"/>
    <property type="match status" value="1"/>
</dbReference>
<dbReference type="SUPFAM" id="SSF53335">
    <property type="entry name" value="S-adenosyl-L-methionine-dependent methyltransferases"/>
    <property type="match status" value="1"/>
</dbReference>
<evidence type="ECO:0000256" key="5">
    <source>
        <dbReference type="ARBA" id="ARBA00048763"/>
    </source>
</evidence>
<evidence type="ECO:0000256" key="2">
    <source>
        <dbReference type="ARBA" id="ARBA00025783"/>
    </source>
</evidence>
<name>A0AAD5WV91_9PEZI</name>
<evidence type="ECO:0000313" key="9">
    <source>
        <dbReference type="Proteomes" id="UP001201980"/>
    </source>
</evidence>
<evidence type="ECO:0000256" key="7">
    <source>
        <dbReference type="ARBA" id="ARBA00049790"/>
    </source>
</evidence>
<evidence type="ECO:0000256" key="4">
    <source>
        <dbReference type="ARBA" id="ARBA00048740"/>
    </source>
</evidence>
<dbReference type="InterPro" id="IPR029063">
    <property type="entry name" value="SAM-dependent_MTases_sf"/>
</dbReference>
<organism evidence="8 9">
    <name type="scientific">Zalerion maritima</name>
    <dbReference type="NCBI Taxonomy" id="339359"/>
    <lineage>
        <taxon>Eukaryota</taxon>
        <taxon>Fungi</taxon>
        <taxon>Dikarya</taxon>
        <taxon>Ascomycota</taxon>
        <taxon>Pezizomycotina</taxon>
        <taxon>Sordariomycetes</taxon>
        <taxon>Lulworthiomycetidae</taxon>
        <taxon>Lulworthiales</taxon>
        <taxon>Lulworthiaceae</taxon>
        <taxon>Zalerion</taxon>
    </lineage>
</organism>
<proteinExistence type="inferred from homology"/>
<comment type="catalytic activity">
    <reaction evidence="6">
        <text>a 5'-end (N(7)-methyl 5'-triphosphoguanosine)-ribonucleoside in snRNA + S-adenosyl-L-methionine = a 5'-end (N(2),N(7)-dimethyl 5'-triphosphoguanosine)-ribonucleoside in snRNA + S-adenosyl-L-homocysteine + H(+)</text>
        <dbReference type="Rhea" id="RHEA:78471"/>
        <dbReference type="Rhea" id="RHEA-COMP:19085"/>
        <dbReference type="Rhea" id="RHEA-COMP:19087"/>
        <dbReference type="ChEBI" id="CHEBI:15378"/>
        <dbReference type="ChEBI" id="CHEBI:57856"/>
        <dbReference type="ChEBI" id="CHEBI:59789"/>
        <dbReference type="ChEBI" id="CHEBI:156461"/>
        <dbReference type="ChEBI" id="CHEBI:172880"/>
    </reaction>
    <physiologicalReaction direction="left-to-right" evidence="6">
        <dbReference type="Rhea" id="RHEA:78472"/>
    </physiologicalReaction>
</comment>
<evidence type="ECO:0000256" key="1">
    <source>
        <dbReference type="ARBA" id="ARBA00018517"/>
    </source>
</evidence>
<dbReference type="Proteomes" id="UP001201980">
    <property type="component" value="Unassembled WGS sequence"/>
</dbReference>